<protein>
    <submittedName>
        <fullName evidence="1">Uncharacterized protein</fullName>
    </submittedName>
</protein>
<evidence type="ECO:0000313" key="2">
    <source>
        <dbReference type="Proteomes" id="UP001221898"/>
    </source>
</evidence>
<organism evidence="1 2">
    <name type="scientific">Aldrovandia affinis</name>
    <dbReference type="NCBI Taxonomy" id="143900"/>
    <lineage>
        <taxon>Eukaryota</taxon>
        <taxon>Metazoa</taxon>
        <taxon>Chordata</taxon>
        <taxon>Craniata</taxon>
        <taxon>Vertebrata</taxon>
        <taxon>Euteleostomi</taxon>
        <taxon>Actinopterygii</taxon>
        <taxon>Neopterygii</taxon>
        <taxon>Teleostei</taxon>
        <taxon>Notacanthiformes</taxon>
        <taxon>Halosauridae</taxon>
        <taxon>Aldrovandia</taxon>
    </lineage>
</organism>
<gene>
    <name evidence="1" type="ORF">AAFF_G00167530</name>
</gene>
<sequence length="106" mass="11096">MLHGCPALHLFTGVILENARRLMSRLDLLPGSFSCFGGSDLLGPLTSCLAAHCRPAASAPVSLIIPPPPLLTPLLPPWSSAARWCVASPSPGTQRPSVSLVLGCWT</sequence>
<dbReference type="AlphaFoldDB" id="A0AAD7VW78"/>
<name>A0AAD7VW78_9TELE</name>
<proteinExistence type="predicted"/>
<comment type="caution">
    <text evidence="1">The sequence shown here is derived from an EMBL/GenBank/DDBJ whole genome shotgun (WGS) entry which is preliminary data.</text>
</comment>
<accession>A0AAD7VW78</accession>
<keyword evidence="2" id="KW-1185">Reference proteome</keyword>
<dbReference type="Proteomes" id="UP001221898">
    <property type="component" value="Unassembled WGS sequence"/>
</dbReference>
<reference evidence="1" key="1">
    <citation type="journal article" date="2023" name="Science">
        <title>Genome structures resolve the early diversification of teleost fishes.</title>
        <authorList>
            <person name="Parey E."/>
            <person name="Louis A."/>
            <person name="Montfort J."/>
            <person name="Bouchez O."/>
            <person name="Roques C."/>
            <person name="Iampietro C."/>
            <person name="Lluch J."/>
            <person name="Castinel A."/>
            <person name="Donnadieu C."/>
            <person name="Desvignes T."/>
            <person name="Floi Bucao C."/>
            <person name="Jouanno E."/>
            <person name="Wen M."/>
            <person name="Mejri S."/>
            <person name="Dirks R."/>
            <person name="Jansen H."/>
            <person name="Henkel C."/>
            <person name="Chen W.J."/>
            <person name="Zahm M."/>
            <person name="Cabau C."/>
            <person name="Klopp C."/>
            <person name="Thompson A.W."/>
            <person name="Robinson-Rechavi M."/>
            <person name="Braasch I."/>
            <person name="Lecointre G."/>
            <person name="Bobe J."/>
            <person name="Postlethwait J.H."/>
            <person name="Berthelot C."/>
            <person name="Roest Crollius H."/>
            <person name="Guiguen Y."/>
        </authorList>
    </citation>
    <scope>NUCLEOTIDE SEQUENCE</scope>
    <source>
        <strain evidence="1">NC1722</strain>
    </source>
</reference>
<dbReference type="EMBL" id="JAINUG010002239">
    <property type="protein sequence ID" value="KAJ8350992.1"/>
    <property type="molecule type" value="Genomic_DNA"/>
</dbReference>
<evidence type="ECO:0000313" key="1">
    <source>
        <dbReference type="EMBL" id="KAJ8350992.1"/>
    </source>
</evidence>